<organism evidence="1 2">
    <name type="scientific">Haloechinothrix aidingensis</name>
    <dbReference type="NCBI Taxonomy" id="2752311"/>
    <lineage>
        <taxon>Bacteria</taxon>
        <taxon>Bacillati</taxon>
        <taxon>Actinomycetota</taxon>
        <taxon>Actinomycetes</taxon>
        <taxon>Pseudonocardiales</taxon>
        <taxon>Pseudonocardiaceae</taxon>
        <taxon>Haloechinothrix</taxon>
    </lineage>
</organism>
<accession>A0A838AAN2</accession>
<proteinExistence type="predicted"/>
<reference evidence="1 2" key="1">
    <citation type="submission" date="2020-07" db="EMBL/GenBank/DDBJ databases">
        <title>Genome of Haloechinothrix sp.</title>
        <authorList>
            <person name="Tang S.-K."/>
            <person name="Yang L."/>
            <person name="Zhu W.-Y."/>
        </authorList>
    </citation>
    <scope>NUCLEOTIDE SEQUENCE [LARGE SCALE GENOMIC DNA]</scope>
    <source>
        <strain evidence="1 2">YIM 98757</strain>
    </source>
</reference>
<dbReference type="Proteomes" id="UP000582974">
    <property type="component" value="Unassembled WGS sequence"/>
</dbReference>
<comment type="caution">
    <text evidence="1">The sequence shown here is derived from an EMBL/GenBank/DDBJ whole genome shotgun (WGS) entry which is preliminary data.</text>
</comment>
<sequence>MPWQAGQRITAAHLPQEIGEARNDGTVDTNDTDVELVALDVHLEADTAYRIEGFSRARWLDSADNNGQAHNEIRVDTTPVAVSRNRPESTSTARTCSLYTVEPHFVPESTGTVTVQLMGSRTSMSGTTSDIQFRGSGGTEFEMWLRVSVMSPA</sequence>
<dbReference type="RefSeq" id="WP_180893115.1">
    <property type="nucleotide sequence ID" value="NZ_JACCKD010000004.1"/>
</dbReference>
<name>A0A838AAN2_9PSEU</name>
<evidence type="ECO:0000313" key="1">
    <source>
        <dbReference type="EMBL" id="MBA0126276.1"/>
    </source>
</evidence>
<dbReference type="EMBL" id="JACCKD010000004">
    <property type="protein sequence ID" value="MBA0126276.1"/>
    <property type="molecule type" value="Genomic_DNA"/>
</dbReference>
<gene>
    <name evidence="1" type="ORF">H0B56_12060</name>
</gene>
<protein>
    <submittedName>
        <fullName evidence="1">Uncharacterized protein</fullName>
    </submittedName>
</protein>
<dbReference type="AlphaFoldDB" id="A0A838AAN2"/>
<keyword evidence="2" id="KW-1185">Reference proteome</keyword>
<evidence type="ECO:0000313" key="2">
    <source>
        <dbReference type="Proteomes" id="UP000582974"/>
    </source>
</evidence>